<gene>
    <name evidence="7" type="ORF">FHX64_000363</name>
</gene>
<dbReference type="AlphaFoldDB" id="A0A7W5H0Z6"/>
<dbReference type="Pfam" id="PF17137">
    <property type="entry name" value="DUF5110"/>
    <property type="match status" value="1"/>
</dbReference>
<evidence type="ECO:0000256" key="1">
    <source>
        <dbReference type="ARBA" id="ARBA00007806"/>
    </source>
</evidence>
<dbReference type="Pfam" id="PF21365">
    <property type="entry name" value="Glyco_hydro_31_3rd"/>
    <property type="match status" value="1"/>
</dbReference>
<sequence>MKIKLLLILSLYINIAICNADSRYIMKENQLIIPQKTGTLILTVFSSKIIRVTFSRKDSILTKMELAVVKVPEKTSWNVITGKSDIILNTIDIKAIIDTAGTIQFFNKEGKLLLSELPGGRKLTPTTVLGEKSFSPEQGFICGDEALYGMGQFQDGLMNWKNVPLRLKQYNQEIMVPFLVSTKGYGLLWDNYSVTKFNPAEKEMFFTNIIDSTKNERRTTFIPSKTGIYCFAVESINPKENRFSGPVLLTINGDTVIHYNTPWVPDFFSGKKELIAGKTYNVVFENANTKILGKVLYNEPDYNKTIFRSQLGNMIDYYFVYGPDIASVISNYRDLTGQAPLFGKWAYGFWQCRERYHSQTELLENAMEYRKLKIPVDNIVQDWNYWPEKTWGPEWNRKLYPDPQTMCQKLKGLNFHLMVSVWPCLRNHKLEEKYNLGAQYKYDTVNGNLDFYNKEVRKNFYKMVKDSMFSVGVNSIWLDGTEPEVYPLNATTAIGPYDNYALTYSLPVTRSIYEGFRKDFPNQRVFSLTRSAFVGQQRYAAACWSGDIKGTWEQFAEQISAGMNYAMAGLPYWTTDIGGFFRDSTSLNPKYDNQYTNIEYKELLTRWFEFGTFCPIFRIHGYKSNTEVWRYGTTFENIARKFIDLRYQLMPYIYSLAWQVTSQGAIIMKPLVHDYPQDKNTWNIKHQFLFGSSILVSPIIKYKARGRNLYLPAGSWINFWTGEKVCGGRNVNVLAPLNQIPLFIKSGSIIPVGPKVQYAMQPYSSPLKILVYPGADASFILYEDEGDTYNYEKGDYSTIKINWDDKTKTLTFGARDGKFNGMLLNRSFDIYLMGQNNKKLGQGQGILIPYDGKKKIIHLKK</sequence>
<proteinExistence type="inferred from homology"/>
<dbReference type="GO" id="GO:0030246">
    <property type="term" value="F:carbohydrate binding"/>
    <property type="evidence" value="ECO:0007669"/>
    <property type="project" value="InterPro"/>
</dbReference>
<feature type="domain" description="DUF5110" evidence="5">
    <location>
        <begin position="766"/>
        <end position="834"/>
    </location>
</feature>
<dbReference type="InterPro" id="IPR013780">
    <property type="entry name" value="Glyco_hydro_b"/>
</dbReference>
<dbReference type="InterPro" id="IPR017853">
    <property type="entry name" value="GH"/>
</dbReference>
<dbReference type="GO" id="GO:0061634">
    <property type="term" value="F:alpha-D-xyloside xylohydrolase"/>
    <property type="evidence" value="ECO:0007669"/>
    <property type="project" value="UniProtKB-EC"/>
</dbReference>
<keyword evidence="2 7" id="KW-0378">Hydrolase</keyword>
<name>A0A7W5H0Z6_9PORP</name>
<dbReference type="InterPro" id="IPR011013">
    <property type="entry name" value="Gal_mutarotase_sf_dom"/>
</dbReference>
<evidence type="ECO:0000259" key="5">
    <source>
        <dbReference type="Pfam" id="PF17137"/>
    </source>
</evidence>
<reference evidence="7 8" key="1">
    <citation type="submission" date="2020-08" db="EMBL/GenBank/DDBJ databases">
        <title>Genomic Encyclopedia of Type Strains, Phase IV (KMG-IV): sequencing the most valuable type-strain genomes for metagenomic binning, comparative biology and taxonomic classification.</title>
        <authorList>
            <person name="Goeker M."/>
        </authorList>
    </citation>
    <scope>NUCLEOTIDE SEQUENCE [LARGE SCALE GENOMIC DNA]</scope>
    <source>
        <strain evidence="7 8">DSM 27471</strain>
    </source>
</reference>
<dbReference type="PANTHER" id="PTHR43863">
    <property type="entry name" value="HYDROLASE, PUTATIVE (AFU_ORTHOLOGUE AFUA_1G03140)-RELATED"/>
    <property type="match status" value="1"/>
</dbReference>
<dbReference type="Gene3D" id="2.60.40.1760">
    <property type="entry name" value="glycosyl hydrolase (family 31)"/>
    <property type="match status" value="1"/>
</dbReference>
<dbReference type="GO" id="GO:0005975">
    <property type="term" value="P:carbohydrate metabolic process"/>
    <property type="evidence" value="ECO:0007669"/>
    <property type="project" value="InterPro"/>
</dbReference>
<dbReference type="InterPro" id="IPR025887">
    <property type="entry name" value="Glyco_hydro_31_N_dom"/>
</dbReference>
<keyword evidence="2 7" id="KW-0326">Glycosidase</keyword>
<dbReference type="SUPFAM" id="SSF51011">
    <property type="entry name" value="Glycosyl hydrolase domain"/>
    <property type="match status" value="1"/>
</dbReference>
<dbReference type="SUPFAM" id="SSF51445">
    <property type="entry name" value="(Trans)glycosidases"/>
    <property type="match status" value="1"/>
</dbReference>
<dbReference type="InterPro" id="IPR033403">
    <property type="entry name" value="DUF5110"/>
</dbReference>
<dbReference type="CDD" id="cd14752">
    <property type="entry name" value="GH31_N"/>
    <property type="match status" value="1"/>
</dbReference>
<dbReference type="RefSeq" id="WP_183412131.1">
    <property type="nucleotide sequence ID" value="NZ_JACHYB010000001.1"/>
</dbReference>
<keyword evidence="8" id="KW-1185">Reference proteome</keyword>
<evidence type="ECO:0000256" key="2">
    <source>
        <dbReference type="RuleBase" id="RU361185"/>
    </source>
</evidence>
<dbReference type="Pfam" id="PF13802">
    <property type="entry name" value="Gal_mutarotas_2"/>
    <property type="match status" value="1"/>
</dbReference>
<accession>A0A7W5H0Z6</accession>
<feature type="domain" description="Glycoside hydrolase family 31 N-terminal" evidence="4">
    <location>
        <begin position="40"/>
        <end position="197"/>
    </location>
</feature>
<dbReference type="Gene3D" id="3.20.20.80">
    <property type="entry name" value="Glycosidases"/>
    <property type="match status" value="1"/>
</dbReference>
<feature type="domain" description="Glycoside hydrolase family 31 TIM barrel" evidence="3">
    <location>
        <begin position="340"/>
        <end position="656"/>
    </location>
</feature>
<dbReference type="Proteomes" id="UP000544222">
    <property type="component" value="Unassembled WGS sequence"/>
</dbReference>
<protein>
    <submittedName>
        <fullName evidence="7">Alpha-D-xyloside xylohydrolase</fullName>
        <ecNumber evidence="7">3.2.1.177</ecNumber>
    </submittedName>
</protein>
<dbReference type="Pfam" id="PF01055">
    <property type="entry name" value="Glyco_hydro_31_2nd"/>
    <property type="match status" value="1"/>
</dbReference>
<dbReference type="InterPro" id="IPR048395">
    <property type="entry name" value="Glyco_hydro_31_C"/>
</dbReference>
<dbReference type="InterPro" id="IPR051816">
    <property type="entry name" value="Glycosyl_Hydrolase_31"/>
</dbReference>
<evidence type="ECO:0000259" key="6">
    <source>
        <dbReference type="Pfam" id="PF21365"/>
    </source>
</evidence>
<organism evidence="7 8">
    <name type="scientific">Microbacter margulisiae</name>
    <dbReference type="NCBI Taxonomy" id="1350067"/>
    <lineage>
        <taxon>Bacteria</taxon>
        <taxon>Pseudomonadati</taxon>
        <taxon>Bacteroidota</taxon>
        <taxon>Bacteroidia</taxon>
        <taxon>Bacteroidales</taxon>
        <taxon>Porphyromonadaceae</taxon>
        <taxon>Microbacter</taxon>
    </lineage>
</organism>
<evidence type="ECO:0000313" key="7">
    <source>
        <dbReference type="EMBL" id="MBB3186200.1"/>
    </source>
</evidence>
<dbReference type="Gene3D" id="2.60.40.1180">
    <property type="entry name" value="Golgi alpha-mannosidase II"/>
    <property type="match status" value="2"/>
</dbReference>
<comment type="caution">
    <text evidence="7">The sequence shown here is derived from an EMBL/GenBank/DDBJ whole genome shotgun (WGS) entry which is preliminary data.</text>
</comment>
<evidence type="ECO:0000259" key="3">
    <source>
        <dbReference type="Pfam" id="PF01055"/>
    </source>
</evidence>
<dbReference type="InterPro" id="IPR000322">
    <property type="entry name" value="Glyco_hydro_31_TIM"/>
</dbReference>
<dbReference type="SUPFAM" id="SSF74650">
    <property type="entry name" value="Galactose mutarotase-like"/>
    <property type="match status" value="1"/>
</dbReference>
<feature type="domain" description="Glycosyl hydrolase family 31 C-terminal" evidence="6">
    <location>
        <begin position="664"/>
        <end position="750"/>
    </location>
</feature>
<dbReference type="PANTHER" id="PTHR43863:SF2">
    <property type="entry name" value="MALTASE-GLUCOAMYLASE"/>
    <property type="match status" value="1"/>
</dbReference>
<dbReference type="EMBL" id="JACHYB010000001">
    <property type="protein sequence ID" value="MBB3186200.1"/>
    <property type="molecule type" value="Genomic_DNA"/>
</dbReference>
<evidence type="ECO:0000313" key="8">
    <source>
        <dbReference type="Proteomes" id="UP000544222"/>
    </source>
</evidence>
<dbReference type="CDD" id="cd06591">
    <property type="entry name" value="GH31_xylosidase_XylS"/>
    <property type="match status" value="1"/>
</dbReference>
<dbReference type="EC" id="3.2.1.177" evidence="7"/>
<comment type="similarity">
    <text evidence="1 2">Belongs to the glycosyl hydrolase 31 family.</text>
</comment>
<evidence type="ECO:0000259" key="4">
    <source>
        <dbReference type="Pfam" id="PF13802"/>
    </source>
</evidence>